<protein>
    <submittedName>
        <fullName evidence="1">Uncharacterized protein</fullName>
    </submittedName>
</protein>
<proteinExistence type="predicted"/>
<gene>
    <name evidence="1" type="ORF">BANRA_03905</name>
</gene>
<sequence length="41" mass="4826">MIKNFIFDNLIILVVPFMIKTSLKTNLIFFFLCVFVPRMAS</sequence>
<name>A0A3N6XEI2_ECOLX</name>
<dbReference type="AlphaFoldDB" id="A0A3N6XEI2"/>
<evidence type="ECO:0000313" key="1">
    <source>
        <dbReference type="EMBL" id="VCY85205.1"/>
    </source>
</evidence>
<reference evidence="1 2" key="1">
    <citation type="submission" date="2018-10" db="EMBL/GenBank/DDBJ databases">
        <authorList>
            <person name="Noll B N."/>
        </authorList>
    </citation>
    <scope>NUCLEOTIDE SEQUENCE [LARGE SCALE GENOMIC DNA]</scope>
    <source>
        <strain evidence="1">Ecoli022</strain>
    </source>
</reference>
<evidence type="ECO:0000313" key="2">
    <source>
        <dbReference type="Proteomes" id="UP000281521"/>
    </source>
</evidence>
<dbReference type="Proteomes" id="UP000281521">
    <property type="component" value="Unassembled WGS sequence"/>
</dbReference>
<dbReference type="RefSeq" id="WP_096837132.1">
    <property type="nucleotide sequence ID" value="NZ_CP186528.1"/>
</dbReference>
<dbReference type="EMBL" id="UWXJ01000001">
    <property type="protein sequence ID" value="VCY85205.1"/>
    <property type="molecule type" value="Genomic_DNA"/>
</dbReference>
<organism evidence="1 2">
    <name type="scientific">Escherichia coli</name>
    <dbReference type="NCBI Taxonomy" id="562"/>
    <lineage>
        <taxon>Bacteria</taxon>
        <taxon>Pseudomonadati</taxon>
        <taxon>Pseudomonadota</taxon>
        <taxon>Gammaproteobacteria</taxon>
        <taxon>Enterobacterales</taxon>
        <taxon>Enterobacteriaceae</taxon>
        <taxon>Escherichia</taxon>
    </lineage>
</organism>
<accession>A0A3N6XEI2</accession>